<feature type="compositionally biased region" description="Basic and acidic residues" evidence="1">
    <location>
        <begin position="95"/>
        <end position="115"/>
    </location>
</feature>
<feature type="compositionally biased region" description="Polar residues" evidence="1">
    <location>
        <begin position="843"/>
        <end position="866"/>
    </location>
</feature>
<keyword evidence="3" id="KW-1185">Reference proteome</keyword>
<feature type="compositionally biased region" description="Polar residues" evidence="1">
    <location>
        <begin position="957"/>
        <end position="980"/>
    </location>
</feature>
<feature type="compositionally biased region" description="Basic and acidic residues" evidence="1">
    <location>
        <begin position="517"/>
        <end position="530"/>
    </location>
</feature>
<feature type="compositionally biased region" description="Polar residues" evidence="1">
    <location>
        <begin position="210"/>
        <end position="222"/>
    </location>
</feature>
<feature type="compositionally biased region" description="Low complexity" evidence="1">
    <location>
        <begin position="700"/>
        <end position="712"/>
    </location>
</feature>
<feature type="region of interest" description="Disordered" evidence="1">
    <location>
        <begin position="839"/>
        <end position="1035"/>
    </location>
</feature>
<dbReference type="EMBL" id="JASNQZ010000010">
    <property type="protein sequence ID" value="KAL0953012.1"/>
    <property type="molecule type" value="Genomic_DNA"/>
</dbReference>
<organism evidence="2 3">
    <name type="scientific">Hohenbuehelia grisea</name>
    <dbReference type="NCBI Taxonomy" id="104357"/>
    <lineage>
        <taxon>Eukaryota</taxon>
        <taxon>Fungi</taxon>
        <taxon>Dikarya</taxon>
        <taxon>Basidiomycota</taxon>
        <taxon>Agaricomycotina</taxon>
        <taxon>Agaricomycetes</taxon>
        <taxon>Agaricomycetidae</taxon>
        <taxon>Agaricales</taxon>
        <taxon>Pleurotineae</taxon>
        <taxon>Pleurotaceae</taxon>
        <taxon>Hohenbuehelia</taxon>
    </lineage>
</organism>
<feature type="region of interest" description="Disordered" evidence="1">
    <location>
        <begin position="640"/>
        <end position="755"/>
    </location>
</feature>
<gene>
    <name evidence="2" type="ORF">HGRIS_007216</name>
</gene>
<feature type="compositionally biased region" description="Low complexity" evidence="1">
    <location>
        <begin position="228"/>
        <end position="240"/>
    </location>
</feature>
<feature type="compositionally biased region" description="Polar residues" evidence="1">
    <location>
        <begin position="641"/>
        <end position="654"/>
    </location>
</feature>
<feature type="compositionally biased region" description="Polar residues" evidence="1">
    <location>
        <begin position="489"/>
        <end position="502"/>
    </location>
</feature>
<feature type="compositionally biased region" description="Basic residues" evidence="1">
    <location>
        <begin position="1077"/>
        <end position="1090"/>
    </location>
</feature>
<feature type="region of interest" description="Disordered" evidence="1">
    <location>
        <begin position="1053"/>
        <end position="1091"/>
    </location>
</feature>
<feature type="compositionally biased region" description="Low complexity" evidence="1">
    <location>
        <begin position="906"/>
        <end position="915"/>
    </location>
</feature>
<feature type="region of interest" description="Disordered" evidence="1">
    <location>
        <begin position="53"/>
        <end position="152"/>
    </location>
</feature>
<name>A0ABR3JC08_9AGAR</name>
<comment type="caution">
    <text evidence="2">The sequence shown here is derived from an EMBL/GenBank/DDBJ whole genome shotgun (WGS) entry which is preliminary data.</text>
</comment>
<feature type="region of interest" description="Disordered" evidence="1">
    <location>
        <begin position="1"/>
        <end position="41"/>
    </location>
</feature>
<sequence length="1152" mass="124311">MAPMTPQTKPRSFSTNVLSTSSMSIQTPPINPRSTTGLPSFSKSIRSLLPFGPGKSTTAVSYSSPNISSPNVTSAGLHTPNTSRTPFFGSVRLSLSKERDNKGKGKEVDRTSHDDALDDVIAIGPEPDLPQEEVDPEPIIRRSVSYPRLERDQELSADLSTILEADTSGISKHVPDISSSSLFPPSPPPISHSLPEPAPSSIFLRPPLVSRTSSAGPSESTVSPLPSPALSQQPSSSSSQPPSPYSTDNEPELSTSEIPEQVMDALRAKDPNEVRGWLTAGEPLVVDAEEDSVDVAESEPDENVTQRASISTKRDSRTRLQSHASIHIDNVDPDLAALLSPHNLSSRRIPASVPPSPLSERETGFSRDPSPFNSLKGRGKASGLSNGLAKPATSSLPRSRLVVTPSTPAAGISVSVRQPSPERRLQHPYQPTPPSPLSASASRLDSDHEPERPRAGLGLLPRLITPMRHHTGPTSQNHGRPPLQRIFMSPSTDSEGASSSTFVDPDDDDTPSARARPSLDEARMNTERATARQQLKLRMRKRSMSVEGGPRNHPYLSTLERPTAGLRSASSLSNRDYPRTEQPSQSTRTGAAAWLGPRATKAFAAAGLLDHDREQSTSPEHPDLSTRYLYSIDSGRATPSLVRQVSQRSASDYRSISRLGHSERSATPGLTGGRRGSGTYSASGTHAAESYGTRARDRGGSVSASATGSTVSPLMESPTFTDRGRGTPMTTSTAPTSVMSLAGERDRERERDRETDKLLQREMARFDEEARRLRELHTAEMTALLAALADSQSTTQRLRSENSDLRDRLDDAVREMEVMRNRAEEWKWEAETLRERLEEDMTQRTGFSGANSSRWGGLGSSTSSRGVPSAWSRKTPGNHQPERSASRLGLGLPASVVQRREPFQFGRSTSSGSSKRSLDTPSQMHGRAASLAGPVSTISTPRHARETSEIVFGSRRLGNSSRLAGSRRFQSQLQAPSTPGSGEEETFYLEAPQGSGMLLPPASTPAAPKSRTKGKTGRPQHERRGSATSSIFPNVPESMSMLMHDKMEEELGNADDVPEPSIFHSLRMTPSSTASRPIRRKSVKPGHFRTKSVSSAGNVSIISATEMSGSPGNLSLSSEHARHLGDMECFSLHMARSAESGGEDGDGGWREE</sequence>
<feature type="compositionally biased region" description="Polar residues" evidence="1">
    <location>
        <begin position="245"/>
        <end position="258"/>
    </location>
</feature>
<feature type="compositionally biased region" description="Basic and acidic residues" evidence="1">
    <location>
        <begin position="444"/>
        <end position="454"/>
    </location>
</feature>
<accession>A0ABR3JC08</accession>
<evidence type="ECO:0000256" key="1">
    <source>
        <dbReference type="SAM" id="MobiDB-lite"/>
    </source>
</evidence>
<feature type="compositionally biased region" description="Acidic residues" evidence="1">
    <location>
        <begin position="287"/>
        <end position="302"/>
    </location>
</feature>
<evidence type="ECO:0000313" key="2">
    <source>
        <dbReference type="EMBL" id="KAL0953012.1"/>
    </source>
</evidence>
<proteinExistence type="predicted"/>
<feature type="compositionally biased region" description="Polar residues" evidence="1">
    <location>
        <begin position="55"/>
        <end position="85"/>
    </location>
</feature>
<reference evidence="3" key="1">
    <citation type="submission" date="2024-06" db="EMBL/GenBank/DDBJ databases">
        <title>Multi-omics analyses provide insights into the biosynthesis of the anticancer antibiotic pleurotin in Hohenbuehelia grisea.</title>
        <authorList>
            <person name="Weaver J.A."/>
            <person name="Alberti F."/>
        </authorList>
    </citation>
    <scope>NUCLEOTIDE SEQUENCE [LARGE SCALE GENOMIC DNA]</scope>
    <source>
        <strain evidence="3">T-177</strain>
    </source>
</reference>
<feature type="region of interest" description="Disordered" evidence="1">
    <location>
        <begin position="344"/>
        <end position="595"/>
    </location>
</feature>
<feature type="compositionally biased region" description="Polar residues" evidence="1">
    <location>
        <begin position="728"/>
        <end position="739"/>
    </location>
</feature>
<protein>
    <submittedName>
        <fullName evidence="2">Uncharacterized protein</fullName>
    </submittedName>
</protein>
<feature type="region of interest" description="Disordered" evidence="1">
    <location>
        <begin position="286"/>
        <end position="319"/>
    </location>
</feature>
<feature type="compositionally biased region" description="Basic and acidic residues" evidence="1">
    <location>
        <begin position="743"/>
        <end position="755"/>
    </location>
</feature>
<dbReference type="Proteomes" id="UP001556367">
    <property type="component" value="Unassembled WGS sequence"/>
</dbReference>
<evidence type="ECO:0000313" key="3">
    <source>
        <dbReference type="Proteomes" id="UP001556367"/>
    </source>
</evidence>
<feature type="region of interest" description="Disordered" evidence="1">
    <location>
        <begin position="171"/>
        <end position="269"/>
    </location>
</feature>